<keyword evidence="7" id="KW-0997">Cell inner membrane</keyword>
<dbReference type="InterPro" id="IPR003544">
    <property type="entry name" value="Cyt_c_biogenesis_CcmB"/>
</dbReference>
<evidence type="ECO:0000256" key="8">
    <source>
        <dbReference type="ARBA" id="ARBA00022692"/>
    </source>
</evidence>
<keyword evidence="11 12" id="KW-0472">Membrane</keyword>
<accession>K6P462</accession>
<dbReference type="PIRSF" id="PIRSF002764">
    <property type="entry name" value="CcmB"/>
    <property type="match status" value="1"/>
</dbReference>
<feature type="transmembrane region" description="Helical" evidence="12">
    <location>
        <begin position="154"/>
        <end position="176"/>
    </location>
</feature>
<keyword evidence="6" id="KW-1003">Cell membrane</keyword>
<dbReference type="PANTHER" id="PTHR30070">
    <property type="entry name" value="HEME EXPORTER PROTEIN B"/>
    <property type="match status" value="1"/>
</dbReference>
<dbReference type="InterPro" id="IPR026031">
    <property type="entry name" value="Cyt_c_CcmB_bac"/>
</dbReference>
<comment type="similarity">
    <text evidence="3">Belongs to the CcmB/CycW/HelB family.</text>
</comment>
<evidence type="ECO:0000313" key="13">
    <source>
        <dbReference type="EMBL" id="EKP95845.1"/>
    </source>
</evidence>
<evidence type="ECO:0000256" key="7">
    <source>
        <dbReference type="ARBA" id="ARBA00022519"/>
    </source>
</evidence>
<evidence type="ECO:0000256" key="11">
    <source>
        <dbReference type="ARBA" id="ARBA00023136"/>
    </source>
</evidence>
<dbReference type="GO" id="GO:0015232">
    <property type="term" value="F:heme transmembrane transporter activity"/>
    <property type="evidence" value="ECO:0007669"/>
    <property type="project" value="InterPro"/>
</dbReference>
<evidence type="ECO:0000256" key="4">
    <source>
        <dbReference type="ARBA" id="ARBA00016452"/>
    </source>
</evidence>
<proteinExistence type="inferred from homology"/>
<feature type="transmembrane region" description="Helical" evidence="12">
    <location>
        <begin position="188"/>
        <end position="212"/>
    </location>
</feature>
<keyword evidence="9" id="KW-0201">Cytochrome c-type biogenesis</keyword>
<evidence type="ECO:0000313" key="14">
    <source>
        <dbReference type="Proteomes" id="UP000005710"/>
    </source>
</evidence>
<gene>
    <name evidence="13" type="ORF">ThesuDRAFT_01605</name>
</gene>
<evidence type="ECO:0000256" key="12">
    <source>
        <dbReference type="SAM" id="Phobius"/>
    </source>
</evidence>
<sequence length="214" mass="22696">MELDLRQEWRRREGLANLATFVLLVGLALAFALDPGRHDLSPLMGGLVWVAFYFAAVLLFGRGFARDADRGTLDGLLLAPADRSALYLARVVSQGVQLLALELVLGPVVMAWLGFQGPVRWDGFLLVLGLGTAGLAAVGTLLGALTAAVRGREALLPVLLFPLTAPVLLASVQVAGAALSGAPEQAALWFRVLAVYDTMFLVAGALLFDYVVAR</sequence>
<evidence type="ECO:0000256" key="3">
    <source>
        <dbReference type="ARBA" id="ARBA00010544"/>
    </source>
</evidence>
<comment type="function">
    <text evidence="1">Required for the export of heme to the periplasm for the biogenesis of c-type cytochromes.</text>
</comment>
<name>K6P462_9FIRM</name>
<dbReference type="PRINTS" id="PR01414">
    <property type="entry name" value="CCMBBIOGNSIS"/>
</dbReference>
<dbReference type="HOGENOM" id="CLU_079069_0_0_9"/>
<dbReference type="STRING" id="867903.ThesuDRAFT_01605"/>
<evidence type="ECO:0000256" key="5">
    <source>
        <dbReference type="ARBA" id="ARBA00022448"/>
    </source>
</evidence>
<dbReference type="GO" id="GO:0005886">
    <property type="term" value="C:plasma membrane"/>
    <property type="evidence" value="ECO:0007669"/>
    <property type="project" value="UniProtKB-SubCell"/>
</dbReference>
<dbReference type="Proteomes" id="UP000005710">
    <property type="component" value="Unassembled WGS sequence"/>
</dbReference>
<comment type="caution">
    <text evidence="13">The sequence shown here is derived from an EMBL/GenBank/DDBJ whole genome shotgun (WGS) entry which is preliminary data.</text>
</comment>
<evidence type="ECO:0000256" key="9">
    <source>
        <dbReference type="ARBA" id="ARBA00022748"/>
    </source>
</evidence>
<feature type="transmembrane region" description="Helical" evidence="12">
    <location>
        <begin position="124"/>
        <end position="147"/>
    </location>
</feature>
<protein>
    <recommendedName>
        <fullName evidence="4">Heme exporter protein B</fullName>
    </recommendedName>
</protein>
<dbReference type="RefSeq" id="WP_006903877.1">
    <property type="nucleotide sequence ID" value="NZ_JH976535.1"/>
</dbReference>
<dbReference type="AlphaFoldDB" id="K6P462"/>
<comment type="subcellular location">
    <subcellularLocation>
        <location evidence="2">Cell inner membrane</location>
        <topology evidence="2">Multi-pass membrane protein</topology>
    </subcellularLocation>
</comment>
<reference evidence="13" key="1">
    <citation type="submission" date="2010-10" db="EMBL/GenBank/DDBJ databases">
        <authorList>
            <consortium name="US DOE Joint Genome Institute (JGI-PGF)"/>
            <person name="Lucas S."/>
            <person name="Copeland A."/>
            <person name="Lapidus A."/>
            <person name="Bruce D."/>
            <person name="Goodwin L."/>
            <person name="Pitluck S."/>
            <person name="Kyrpides N."/>
            <person name="Mavromatis K."/>
            <person name="Detter J.C."/>
            <person name="Han C."/>
            <person name="Land M."/>
            <person name="Hauser L."/>
            <person name="Markowitz V."/>
            <person name="Cheng J.-F."/>
            <person name="Hugenholtz P."/>
            <person name="Woyke T."/>
            <person name="Wu D."/>
            <person name="Pukall R."/>
            <person name="Wahrenburg C."/>
            <person name="Brambilla E."/>
            <person name="Klenk H.-P."/>
            <person name="Eisen J.A."/>
        </authorList>
    </citation>
    <scope>NUCLEOTIDE SEQUENCE [LARGE SCALE GENOMIC DNA]</scope>
    <source>
        <strain evidence="13">DSM 13965</strain>
    </source>
</reference>
<dbReference type="PANTHER" id="PTHR30070:SF1">
    <property type="entry name" value="CYTOCHROME C BIOGENESIS B-RELATED"/>
    <property type="match status" value="1"/>
</dbReference>
<dbReference type="Pfam" id="PF03379">
    <property type="entry name" value="CcmB"/>
    <property type="match status" value="1"/>
</dbReference>
<feature type="transmembrane region" description="Helical" evidence="12">
    <location>
        <begin position="45"/>
        <end position="65"/>
    </location>
</feature>
<evidence type="ECO:0000256" key="10">
    <source>
        <dbReference type="ARBA" id="ARBA00022989"/>
    </source>
</evidence>
<reference evidence="13" key="2">
    <citation type="submission" date="2012-10" db="EMBL/GenBank/DDBJ databases">
        <title>Improved high-quality draft of Thermaerobacter subterraneus C21, DSM 13965.</title>
        <authorList>
            <consortium name="DOE Joint Genome Institute"/>
            <person name="Eisen J."/>
            <person name="Huntemann M."/>
            <person name="Wei C.-L."/>
            <person name="Han J."/>
            <person name="Detter J.C."/>
            <person name="Han C."/>
            <person name="Tapia R."/>
            <person name="Chen A."/>
            <person name="Kyrpides N."/>
            <person name="Mavromatis K."/>
            <person name="Markowitz V."/>
            <person name="Szeto E."/>
            <person name="Ivanova N."/>
            <person name="Mikhailova N."/>
            <person name="Ovchinnikova G."/>
            <person name="Pagani I."/>
            <person name="Pati A."/>
            <person name="Goodwin L."/>
            <person name="Nordberg H.P."/>
            <person name="Cantor M.N."/>
            <person name="Hua S.X."/>
            <person name="Woyke T."/>
            <person name="Eisen J."/>
            <person name="Klenk H.-P."/>
        </authorList>
    </citation>
    <scope>NUCLEOTIDE SEQUENCE [LARGE SCALE GENOMIC DNA]</scope>
    <source>
        <strain evidence="13">DSM 13965</strain>
    </source>
</reference>
<evidence type="ECO:0000256" key="6">
    <source>
        <dbReference type="ARBA" id="ARBA00022475"/>
    </source>
</evidence>
<dbReference type="GO" id="GO:1903607">
    <property type="term" value="P:cytochrome c biosynthetic process"/>
    <property type="evidence" value="ECO:0007669"/>
    <property type="project" value="TreeGrafter"/>
</dbReference>
<evidence type="ECO:0000256" key="1">
    <source>
        <dbReference type="ARBA" id="ARBA00002442"/>
    </source>
</evidence>
<dbReference type="eggNOG" id="COG2386">
    <property type="taxonomic scope" value="Bacteria"/>
</dbReference>
<keyword evidence="8 12" id="KW-0812">Transmembrane</keyword>
<dbReference type="GO" id="GO:0017004">
    <property type="term" value="P:cytochrome complex assembly"/>
    <property type="evidence" value="ECO:0007669"/>
    <property type="project" value="UniProtKB-KW"/>
</dbReference>
<organism evidence="13 14">
    <name type="scientific">Thermaerobacter subterraneus DSM 13965</name>
    <dbReference type="NCBI Taxonomy" id="867903"/>
    <lineage>
        <taxon>Bacteria</taxon>
        <taxon>Bacillati</taxon>
        <taxon>Bacillota</taxon>
        <taxon>Clostridia</taxon>
        <taxon>Eubacteriales</taxon>
        <taxon>Clostridiales Family XVII. Incertae Sedis</taxon>
        <taxon>Thermaerobacter</taxon>
    </lineage>
</organism>
<feature type="transmembrane region" description="Helical" evidence="12">
    <location>
        <begin position="15"/>
        <end position="33"/>
    </location>
</feature>
<keyword evidence="14" id="KW-1185">Reference proteome</keyword>
<evidence type="ECO:0000256" key="2">
    <source>
        <dbReference type="ARBA" id="ARBA00004429"/>
    </source>
</evidence>
<keyword evidence="5" id="KW-0813">Transport</keyword>
<dbReference type="EMBL" id="AENY02000002">
    <property type="protein sequence ID" value="EKP95845.1"/>
    <property type="molecule type" value="Genomic_DNA"/>
</dbReference>
<feature type="transmembrane region" description="Helical" evidence="12">
    <location>
        <begin position="86"/>
        <end position="112"/>
    </location>
</feature>
<keyword evidence="10 12" id="KW-1133">Transmembrane helix</keyword>